<evidence type="ECO:0000313" key="2">
    <source>
        <dbReference type="EMBL" id="TNN39824.1"/>
    </source>
</evidence>
<evidence type="ECO:0000313" key="3">
    <source>
        <dbReference type="Proteomes" id="UP000314294"/>
    </source>
</evidence>
<keyword evidence="3" id="KW-1185">Reference proteome</keyword>
<organism evidence="2 3">
    <name type="scientific">Liparis tanakae</name>
    <name type="common">Tanaka's snailfish</name>
    <dbReference type="NCBI Taxonomy" id="230148"/>
    <lineage>
        <taxon>Eukaryota</taxon>
        <taxon>Metazoa</taxon>
        <taxon>Chordata</taxon>
        <taxon>Craniata</taxon>
        <taxon>Vertebrata</taxon>
        <taxon>Euteleostomi</taxon>
        <taxon>Actinopterygii</taxon>
        <taxon>Neopterygii</taxon>
        <taxon>Teleostei</taxon>
        <taxon>Neoteleostei</taxon>
        <taxon>Acanthomorphata</taxon>
        <taxon>Eupercaria</taxon>
        <taxon>Perciformes</taxon>
        <taxon>Cottioidei</taxon>
        <taxon>Cottales</taxon>
        <taxon>Liparidae</taxon>
        <taxon>Liparis</taxon>
    </lineage>
</organism>
<dbReference type="Proteomes" id="UP000314294">
    <property type="component" value="Unassembled WGS sequence"/>
</dbReference>
<evidence type="ECO:0000256" key="1">
    <source>
        <dbReference type="SAM" id="MobiDB-lite"/>
    </source>
</evidence>
<gene>
    <name evidence="2" type="ORF">EYF80_050005</name>
</gene>
<feature type="region of interest" description="Disordered" evidence="1">
    <location>
        <begin position="45"/>
        <end position="98"/>
    </location>
</feature>
<comment type="caution">
    <text evidence="2">The sequence shown here is derived from an EMBL/GenBank/DDBJ whole genome shotgun (WGS) entry which is preliminary data.</text>
</comment>
<dbReference type="EMBL" id="SRLO01001244">
    <property type="protein sequence ID" value="TNN39824.1"/>
    <property type="molecule type" value="Genomic_DNA"/>
</dbReference>
<accession>A0A4Z2FGF7</accession>
<sequence length="98" mass="10689">METSVIHQADGGREEEWAEFQQWAESQQGIPVTLTAVPDYTVRVTGTGTQKHGLQPERGSAGPPTAAIPPPPQHQHPLPRHEIDLGPQALCRDKPKQA</sequence>
<proteinExistence type="predicted"/>
<dbReference type="AlphaFoldDB" id="A0A4Z2FGF7"/>
<protein>
    <submittedName>
        <fullName evidence="2">Uncharacterized protein</fullName>
    </submittedName>
</protein>
<reference evidence="2 3" key="1">
    <citation type="submission" date="2019-03" db="EMBL/GenBank/DDBJ databases">
        <title>First draft genome of Liparis tanakae, snailfish: a comprehensive survey of snailfish specific genes.</title>
        <authorList>
            <person name="Kim W."/>
            <person name="Song I."/>
            <person name="Jeong J.-H."/>
            <person name="Kim D."/>
            <person name="Kim S."/>
            <person name="Ryu S."/>
            <person name="Song J.Y."/>
            <person name="Lee S.K."/>
        </authorList>
    </citation>
    <scope>NUCLEOTIDE SEQUENCE [LARGE SCALE GENOMIC DNA]</scope>
    <source>
        <tissue evidence="2">Muscle</tissue>
    </source>
</reference>
<name>A0A4Z2FGF7_9TELE</name>